<keyword evidence="2" id="KW-1185">Reference proteome</keyword>
<dbReference type="EMBL" id="JACXVP010000012">
    <property type="protein sequence ID" value="KAG5571128.1"/>
    <property type="molecule type" value="Genomic_DNA"/>
</dbReference>
<gene>
    <name evidence="1" type="ORF">H5410_060894</name>
</gene>
<name>A0A9J5W7G6_SOLCO</name>
<dbReference type="AlphaFoldDB" id="A0A9J5W7G6"/>
<dbReference type="Proteomes" id="UP000824120">
    <property type="component" value="Chromosome 12"/>
</dbReference>
<sequence length="61" mass="6782">MGHRAEWCFPEESLAAKGVILWLAVHCFARWRRGMESFAPQIGHPEGDIKFCGQVLLAVGA</sequence>
<organism evidence="1 2">
    <name type="scientific">Solanum commersonii</name>
    <name type="common">Commerson's wild potato</name>
    <name type="synonym">Commerson's nightshade</name>
    <dbReference type="NCBI Taxonomy" id="4109"/>
    <lineage>
        <taxon>Eukaryota</taxon>
        <taxon>Viridiplantae</taxon>
        <taxon>Streptophyta</taxon>
        <taxon>Embryophyta</taxon>
        <taxon>Tracheophyta</taxon>
        <taxon>Spermatophyta</taxon>
        <taxon>Magnoliopsida</taxon>
        <taxon>eudicotyledons</taxon>
        <taxon>Gunneridae</taxon>
        <taxon>Pentapetalae</taxon>
        <taxon>asterids</taxon>
        <taxon>lamiids</taxon>
        <taxon>Solanales</taxon>
        <taxon>Solanaceae</taxon>
        <taxon>Solanoideae</taxon>
        <taxon>Solaneae</taxon>
        <taxon>Solanum</taxon>
    </lineage>
</organism>
<accession>A0A9J5W7G6</accession>
<reference evidence="1 2" key="1">
    <citation type="submission" date="2020-09" db="EMBL/GenBank/DDBJ databases">
        <title>De no assembly of potato wild relative species, Solanum commersonii.</title>
        <authorList>
            <person name="Cho K."/>
        </authorList>
    </citation>
    <scope>NUCLEOTIDE SEQUENCE [LARGE SCALE GENOMIC DNA]</scope>
    <source>
        <strain evidence="1">LZ3.2</strain>
        <tissue evidence="1">Leaf</tissue>
    </source>
</reference>
<evidence type="ECO:0000313" key="1">
    <source>
        <dbReference type="EMBL" id="KAG5571128.1"/>
    </source>
</evidence>
<evidence type="ECO:0000313" key="2">
    <source>
        <dbReference type="Proteomes" id="UP000824120"/>
    </source>
</evidence>
<comment type="caution">
    <text evidence="1">The sequence shown here is derived from an EMBL/GenBank/DDBJ whole genome shotgun (WGS) entry which is preliminary data.</text>
</comment>
<protein>
    <submittedName>
        <fullName evidence="1">Uncharacterized protein</fullName>
    </submittedName>
</protein>
<proteinExistence type="predicted"/>